<reference evidence="8 9" key="1">
    <citation type="journal article" date="2011" name="Proc. Natl. Acad. Sci. U.S.A.">
        <title>Niche of harmful alga Aureococcus anophagefferens revealed through ecogenomics.</title>
        <authorList>
            <person name="Gobler C.J."/>
            <person name="Berry D.L."/>
            <person name="Dyhrman S.T."/>
            <person name="Wilhelm S.W."/>
            <person name="Salamov A."/>
            <person name="Lobanov A.V."/>
            <person name="Zhang Y."/>
            <person name="Collier J.L."/>
            <person name="Wurch L.L."/>
            <person name="Kustka A.B."/>
            <person name="Dill B.D."/>
            <person name="Shah M."/>
            <person name="VerBerkmoes N.C."/>
            <person name="Kuo A."/>
            <person name="Terry A."/>
            <person name="Pangilinan J."/>
            <person name="Lindquist E.A."/>
            <person name="Lucas S."/>
            <person name="Paulsen I.T."/>
            <person name="Hattenrath-Lehmann T.K."/>
            <person name="Talmage S.C."/>
            <person name="Walker E.A."/>
            <person name="Koch F."/>
            <person name="Burson A.M."/>
            <person name="Marcoval M.A."/>
            <person name="Tang Y.Z."/>
            <person name="Lecleir G.R."/>
            <person name="Coyne K.J."/>
            <person name="Berg G.M."/>
            <person name="Bertrand E.M."/>
            <person name="Saito M.A."/>
            <person name="Gladyshev V.N."/>
            <person name="Grigoriev I.V."/>
        </authorList>
    </citation>
    <scope>NUCLEOTIDE SEQUENCE [LARGE SCALE GENOMIC DNA]</scope>
    <source>
        <strain evidence="9">CCMP 1984</strain>
    </source>
</reference>
<dbReference type="OrthoDB" id="6108017at2759"/>
<dbReference type="SMART" id="SM00242">
    <property type="entry name" value="MYSc"/>
    <property type="match status" value="1"/>
</dbReference>
<name>F0XVS5_AURAN</name>
<evidence type="ECO:0000256" key="5">
    <source>
        <dbReference type="ARBA" id="ARBA00023203"/>
    </source>
</evidence>
<dbReference type="InterPro" id="IPR001609">
    <property type="entry name" value="Myosin_head_motor_dom-like"/>
</dbReference>
<evidence type="ECO:0000259" key="7">
    <source>
        <dbReference type="PROSITE" id="PS51456"/>
    </source>
</evidence>
<dbReference type="Gene3D" id="6.20.240.20">
    <property type="match status" value="1"/>
</dbReference>
<dbReference type="GO" id="GO:0016459">
    <property type="term" value="C:myosin complex"/>
    <property type="evidence" value="ECO:0007669"/>
    <property type="project" value="UniProtKB-KW"/>
</dbReference>
<evidence type="ECO:0000313" key="8">
    <source>
        <dbReference type="EMBL" id="EGB13090.1"/>
    </source>
</evidence>
<dbReference type="Proteomes" id="UP000002729">
    <property type="component" value="Unassembled WGS sequence"/>
</dbReference>
<keyword evidence="2 6" id="KW-0067">ATP-binding</keyword>
<dbReference type="SUPFAM" id="SSF52540">
    <property type="entry name" value="P-loop containing nucleoside triphosphate hydrolases"/>
    <property type="match status" value="1"/>
</dbReference>
<dbReference type="Gene3D" id="1.20.58.530">
    <property type="match status" value="1"/>
</dbReference>
<dbReference type="EMBL" id="GL833120">
    <property type="protein sequence ID" value="EGB13090.1"/>
    <property type="molecule type" value="Genomic_DNA"/>
</dbReference>
<dbReference type="FunCoup" id="F0XVS5">
    <property type="interactions" value="8"/>
</dbReference>
<evidence type="ECO:0000256" key="4">
    <source>
        <dbReference type="ARBA" id="ARBA00023175"/>
    </source>
</evidence>
<keyword evidence="5 6" id="KW-0009">Actin-binding</keyword>
<dbReference type="InParanoid" id="F0XVS5"/>
<dbReference type="CDD" id="cd00124">
    <property type="entry name" value="MYSc"/>
    <property type="match status" value="1"/>
</dbReference>
<dbReference type="GO" id="GO:0005737">
    <property type="term" value="C:cytoplasm"/>
    <property type="evidence" value="ECO:0007669"/>
    <property type="project" value="TreeGrafter"/>
</dbReference>
<dbReference type="PANTHER" id="PTHR13140">
    <property type="entry name" value="MYOSIN"/>
    <property type="match status" value="1"/>
</dbReference>
<dbReference type="InterPro" id="IPR027417">
    <property type="entry name" value="P-loop_NTPase"/>
</dbReference>
<protein>
    <recommendedName>
        <fullName evidence="7">Myosin motor domain-containing protein</fullName>
    </recommendedName>
</protein>
<evidence type="ECO:0000256" key="6">
    <source>
        <dbReference type="PROSITE-ProRule" id="PRU00782"/>
    </source>
</evidence>
<dbReference type="OMA" id="KERRMQM"/>
<proteinExistence type="inferred from homology"/>
<evidence type="ECO:0000256" key="1">
    <source>
        <dbReference type="ARBA" id="ARBA00022741"/>
    </source>
</evidence>
<dbReference type="PANTHER" id="PTHR13140:SF706">
    <property type="entry name" value="DILUTE CLASS UNCONVENTIONAL MYOSIN, ISOFORM C"/>
    <property type="match status" value="1"/>
</dbReference>
<dbReference type="InterPro" id="IPR036961">
    <property type="entry name" value="Kinesin_motor_dom_sf"/>
</dbReference>
<evidence type="ECO:0000256" key="3">
    <source>
        <dbReference type="ARBA" id="ARBA00023123"/>
    </source>
</evidence>
<dbReference type="Pfam" id="PF00063">
    <property type="entry name" value="Myosin_head"/>
    <property type="match status" value="1"/>
</dbReference>
<keyword evidence="4 6" id="KW-0505">Motor protein</keyword>
<dbReference type="AlphaFoldDB" id="F0XVS5"/>
<sequence>MRVLGQSKNIWRSLRGLHGYDGSGCVREQAPNTEGFEEAAPGQAIPHHRLLAALISGRDGSGAALLRPAADVSASGDPALPTMASFAAGDWLWLDSTEDSWIPVRAVAAFKAGEAGQAEAEDGSAVSIDAKASSFCHLMDDQSLGELEDMTQFNDLSEGPLLHNLRKRYGKDGIYTWVGSILVAVNPFQVLPNCYTPENLARYVRSDGGKGLPPHCYSIASMAHTALVRDRRSQAICISGESGAGKTESMKLMLQFLAEASGRASGAAGKRPSVVGAGELSVEQQILQTNPVTEAFGNAKTLRNNNSSRFGKWTTLSFTPGGRITAAAITNYLLEKSRVSWQADGERGYHAFYQLLAHCHDDAALCADLRLGAAVCDDWRYVNMSSAHEVPGIDDKRDYDDVATALRALNFSDDEGLSVWKLVAGLLHVGNVAFAAGPKDEATVADAAPLETGSAVLGLDAAALREGLISKNIGTRSIIRTELSAAQADDARDAFAKAAFSRLFDFLILKINAALSGIGGGASGGLAVGVLDIFGFEFFEVNSFEQLCINYCNEKLQFHFNDHIFSQEAAEYTREGVDLAMVEFKNNGPTLELLEHKRSGVFAMLDEECVVPRGSDGGYLSKLFKAHEKHANFERCKPKEAQARTSFAVIHYAARVKYGTTGFLEKNRDRLLDGLVLCGGASTDAVVASLFAADAKELGSGKKSKKVKTLGANFRGQLRDLVDALNACEPHFVRCIKPNSVKRPRVFTAPMVQSQMRCAGVLEVCKIRRAGFPFRSKFADFERRYHYIDVAAKGCPSLVAGLEKQRILVSGEWALGKTKVFLRAAARDKLEAARERAL</sequence>
<comment type="similarity">
    <text evidence="6">Belongs to the TRAFAC class myosin-kinesin ATPase superfamily. Myosin family.</text>
</comment>
<dbReference type="eggNOG" id="KOG0160">
    <property type="taxonomic scope" value="Eukaryota"/>
</dbReference>
<dbReference type="RefSeq" id="XP_009032691.1">
    <property type="nucleotide sequence ID" value="XM_009034443.1"/>
</dbReference>
<dbReference type="PROSITE" id="PS51456">
    <property type="entry name" value="MYOSIN_MOTOR"/>
    <property type="match status" value="1"/>
</dbReference>
<dbReference type="Gene3D" id="3.40.850.10">
    <property type="entry name" value="Kinesin motor domain"/>
    <property type="match status" value="1"/>
</dbReference>
<keyword evidence="9" id="KW-1185">Reference proteome</keyword>
<organism evidence="9">
    <name type="scientific">Aureococcus anophagefferens</name>
    <name type="common">Harmful bloom alga</name>
    <dbReference type="NCBI Taxonomy" id="44056"/>
    <lineage>
        <taxon>Eukaryota</taxon>
        <taxon>Sar</taxon>
        <taxon>Stramenopiles</taxon>
        <taxon>Ochrophyta</taxon>
        <taxon>Pelagophyceae</taxon>
        <taxon>Pelagomonadales</taxon>
        <taxon>Pelagomonadaceae</taxon>
        <taxon>Aureococcus</taxon>
    </lineage>
</organism>
<feature type="non-terminal residue" evidence="8">
    <location>
        <position position="838"/>
    </location>
</feature>
<dbReference type="GeneID" id="20219080"/>
<dbReference type="GO" id="GO:0007015">
    <property type="term" value="P:actin filament organization"/>
    <property type="evidence" value="ECO:0007669"/>
    <property type="project" value="TreeGrafter"/>
</dbReference>
<keyword evidence="3 6" id="KW-0518">Myosin</keyword>
<evidence type="ECO:0000313" key="9">
    <source>
        <dbReference type="Proteomes" id="UP000002729"/>
    </source>
</evidence>
<dbReference type="Gene3D" id="1.10.10.820">
    <property type="match status" value="1"/>
</dbReference>
<dbReference type="PRINTS" id="PR00193">
    <property type="entry name" value="MYOSINHEAVY"/>
</dbReference>
<feature type="region of interest" description="Actin-binding" evidence="6">
    <location>
        <begin position="718"/>
        <end position="740"/>
    </location>
</feature>
<accession>F0XVS5</accession>
<dbReference type="GO" id="GO:0005524">
    <property type="term" value="F:ATP binding"/>
    <property type="evidence" value="ECO:0007669"/>
    <property type="project" value="UniProtKB-UniRule"/>
</dbReference>
<gene>
    <name evidence="8" type="ORF">AURANDRAFT_19042</name>
</gene>
<dbReference type="Gene3D" id="1.20.120.720">
    <property type="entry name" value="Myosin VI head, motor domain, U50 subdomain"/>
    <property type="match status" value="1"/>
</dbReference>
<dbReference type="GO" id="GO:0051015">
    <property type="term" value="F:actin filament binding"/>
    <property type="evidence" value="ECO:0007669"/>
    <property type="project" value="TreeGrafter"/>
</dbReference>
<dbReference type="KEGG" id="aaf:AURANDRAFT_19042"/>
<dbReference type="GO" id="GO:0000146">
    <property type="term" value="F:microfilament motor activity"/>
    <property type="evidence" value="ECO:0007669"/>
    <property type="project" value="TreeGrafter"/>
</dbReference>
<evidence type="ECO:0000256" key="2">
    <source>
        <dbReference type="ARBA" id="ARBA00022840"/>
    </source>
</evidence>
<feature type="binding site" evidence="6">
    <location>
        <begin position="240"/>
        <end position="247"/>
    </location>
    <ligand>
        <name>ATP</name>
        <dbReference type="ChEBI" id="CHEBI:30616"/>
    </ligand>
</feature>
<keyword evidence="1 6" id="KW-0547">Nucleotide-binding</keyword>
<feature type="domain" description="Myosin motor" evidence="7">
    <location>
        <begin position="145"/>
        <end position="835"/>
    </location>
</feature>
<dbReference type="GO" id="GO:0016020">
    <property type="term" value="C:membrane"/>
    <property type="evidence" value="ECO:0007669"/>
    <property type="project" value="TreeGrafter"/>
</dbReference>